<evidence type="ECO:0000313" key="2">
    <source>
        <dbReference type="Proteomes" id="UP000237271"/>
    </source>
</evidence>
<name>A0A2P4X4W3_9STRA</name>
<comment type="caution">
    <text evidence="1">The sequence shown here is derived from an EMBL/GenBank/DDBJ whole genome shotgun (WGS) entry which is preliminary data.</text>
</comment>
<gene>
    <name evidence="1" type="ORF">PHPALM_30532</name>
</gene>
<evidence type="ECO:0008006" key="3">
    <source>
        <dbReference type="Google" id="ProtNLM"/>
    </source>
</evidence>
<dbReference type="AlphaFoldDB" id="A0A2P4X4W3"/>
<dbReference type="Proteomes" id="UP000237271">
    <property type="component" value="Unassembled WGS sequence"/>
</dbReference>
<proteinExistence type="predicted"/>
<dbReference type="OrthoDB" id="92033at2759"/>
<sequence>MRLMLPPERFILHVDATYKMNFRESPVLVAGVSDRSRGFYVVALFIVSQETQVVVQPALMSLKRLFFGSRVESFRPNSYWEMQISAVFGGCYGFKTLMCFFHVMKNVYEAIRGFPSGVTASIVHDMYDLHFPISESSYLRLRDRVVAKWLDDPGLHTFAQYMLSQWLTGRFTAWQLYLNPSGFASTNNPAETFNALLLHAQASPKNGALLKELRNYCEDQSSNPRPFRIKVVPAKTLTRRVSELVREKLLGTFEGVRFENLCAGQIQVYSHPAKRIIVAPNKRTEIVIAASAQMGANYARMEVEGSHGAAGFYFDSFGICIHVLFAIKSCDHVDSQGSEVLVCRKKHRARNTGGRPLIVGPALTF</sequence>
<protein>
    <recommendedName>
        <fullName evidence="3">MULE transposase domain-containing protein</fullName>
    </recommendedName>
</protein>
<keyword evidence="2" id="KW-1185">Reference proteome</keyword>
<reference evidence="1 2" key="1">
    <citation type="journal article" date="2017" name="Genome Biol. Evol.">
        <title>Phytophthora megakarya and P. palmivora, closely related causal agents of cacao black pod rot, underwent increases in genome sizes and gene numbers by different mechanisms.</title>
        <authorList>
            <person name="Ali S.S."/>
            <person name="Shao J."/>
            <person name="Lary D.J."/>
            <person name="Kronmiller B."/>
            <person name="Shen D."/>
            <person name="Strem M.D."/>
            <person name="Amoako-Attah I."/>
            <person name="Akrofi A.Y."/>
            <person name="Begoude B.A."/>
            <person name="Ten Hoopen G.M."/>
            <person name="Coulibaly K."/>
            <person name="Kebe B.I."/>
            <person name="Melnick R.L."/>
            <person name="Guiltinan M.J."/>
            <person name="Tyler B.M."/>
            <person name="Meinhardt L.W."/>
            <person name="Bailey B.A."/>
        </authorList>
    </citation>
    <scope>NUCLEOTIDE SEQUENCE [LARGE SCALE GENOMIC DNA]</scope>
    <source>
        <strain evidence="2">sbr112.9</strain>
    </source>
</reference>
<organism evidence="1 2">
    <name type="scientific">Phytophthora palmivora</name>
    <dbReference type="NCBI Taxonomy" id="4796"/>
    <lineage>
        <taxon>Eukaryota</taxon>
        <taxon>Sar</taxon>
        <taxon>Stramenopiles</taxon>
        <taxon>Oomycota</taxon>
        <taxon>Peronosporomycetes</taxon>
        <taxon>Peronosporales</taxon>
        <taxon>Peronosporaceae</taxon>
        <taxon>Phytophthora</taxon>
    </lineage>
</organism>
<accession>A0A2P4X4W3</accession>
<dbReference type="EMBL" id="NCKW01016849">
    <property type="protein sequence ID" value="POM60594.1"/>
    <property type="molecule type" value="Genomic_DNA"/>
</dbReference>
<evidence type="ECO:0000313" key="1">
    <source>
        <dbReference type="EMBL" id="POM60594.1"/>
    </source>
</evidence>